<proteinExistence type="predicted"/>
<evidence type="ECO:0000259" key="3">
    <source>
        <dbReference type="Pfam" id="PF06742"/>
    </source>
</evidence>
<feature type="chain" id="PRO_5047450041" evidence="2">
    <location>
        <begin position="30"/>
        <end position="484"/>
    </location>
</feature>
<comment type="caution">
    <text evidence="5">The sequence shown here is derived from an EMBL/GenBank/DDBJ whole genome shotgun (WGS) entry which is preliminary data.</text>
</comment>
<evidence type="ECO:0000313" key="6">
    <source>
        <dbReference type="Proteomes" id="UP001162880"/>
    </source>
</evidence>
<evidence type="ECO:0000259" key="4">
    <source>
        <dbReference type="Pfam" id="PF06863"/>
    </source>
</evidence>
<name>A0ABT0B7C1_9SPHN</name>
<dbReference type="RefSeq" id="WP_243996429.1">
    <property type="nucleotide sequence ID" value="NZ_JALHLE010000050.1"/>
</dbReference>
<dbReference type="Pfam" id="PF06742">
    <property type="entry name" value="DUF1214"/>
    <property type="match status" value="1"/>
</dbReference>
<feature type="signal peptide" evidence="2">
    <location>
        <begin position="1"/>
        <end position="29"/>
    </location>
</feature>
<evidence type="ECO:0000313" key="5">
    <source>
        <dbReference type="EMBL" id="MCJ2180982.1"/>
    </source>
</evidence>
<evidence type="ECO:0000256" key="1">
    <source>
        <dbReference type="SAM" id="MobiDB-lite"/>
    </source>
</evidence>
<feature type="domain" description="DUF1254" evidence="4">
    <location>
        <begin position="100"/>
        <end position="226"/>
    </location>
</feature>
<feature type="region of interest" description="Disordered" evidence="1">
    <location>
        <begin position="464"/>
        <end position="484"/>
    </location>
</feature>
<dbReference type="InterPro" id="IPR037050">
    <property type="entry name" value="DUF1254_sf"/>
</dbReference>
<sequence>MTFSSPARRALTLSLIGATSLLAASAAQAEPLPSYDPAKADQITQPNITDLAPFDPELRRIWAQHIGFDAFNYAVAPALLYQQMYALAIDPADPQYVGFDRFNHGRDLARPGYAAFKSPNADTLYSNAWLDLTRGPVELDVPPTGSRYYTVNFQDFYGNASNISTRTHGNDGGRYWIATTTWQGDVPAGVTLFRVTTPYVWILMRVLVSSEKDVPKATALQDRFILKTLTPPTTPLAPGNVPKPDVDTPMGTLTILDWVERNVGHPIGEEAYLHQFERIGVGGPIPLSEIEKDPPIVAGLDQAFKESRLVARDVSRHSTPDVVNGWYLPIALARYGFNFVKRAGHHMIGTGPNVAEENFASVTNTDAAGVRLDGNTTRYTIRFDPPPPANYFWSVTAYNLSNRELIPNPTGRYLIGDRTKGLRTAKDGSVTIQIQADPPKDKSNWLPVAKEPFYLIMRNQGPKDEVLDGKWQPPGVEPVTAGKP</sequence>
<dbReference type="Gene3D" id="2.60.40.1610">
    <property type="entry name" value="Domain of unknown function DUF1254"/>
    <property type="match status" value="1"/>
</dbReference>
<dbReference type="EMBL" id="JALHLE010000050">
    <property type="protein sequence ID" value="MCJ2180982.1"/>
    <property type="molecule type" value="Genomic_DNA"/>
</dbReference>
<accession>A0ABT0B7C1</accession>
<dbReference type="PANTHER" id="PTHR36509:SF2">
    <property type="entry name" value="BLL3101 PROTEIN"/>
    <property type="match status" value="1"/>
</dbReference>
<dbReference type="InterPro" id="IPR010679">
    <property type="entry name" value="DUF1254"/>
</dbReference>
<organism evidence="5 6">
    <name type="scientific">Novosphingobium album</name>
    <name type="common">ex Hu et al. 2023</name>
    <dbReference type="NCBI Taxonomy" id="2930093"/>
    <lineage>
        <taxon>Bacteria</taxon>
        <taxon>Pseudomonadati</taxon>
        <taxon>Pseudomonadota</taxon>
        <taxon>Alphaproteobacteria</taxon>
        <taxon>Sphingomonadales</taxon>
        <taxon>Sphingomonadaceae</taxon>
        <taxon>Novosphingobium</taxon>
    </lineage>
</organism>
<dbReference type="Gene3D" id="2.60.120.600">
    <property type="entry name" value="Domain of unknown function DUF1214, C-terminal domain"/>
    <property type="match status" value="1"/>
</dbReference>
<dbReference type="InterPro" id="IPR037049">
    <property type="entry name" value="DUF1214_C_sf"/>
</dbReference>
<protein>
    <submittedName>
        <fullName evidence="5">DUF1254 domain-containing protein</fullName>
    </submittedName>
</protein>
<dbReference type="Proteomes" id="UP001162880">
    <property type="component" value="Unassembled WGS sequence"/>
</dbReference>
<keyword evidence="2" id="KW-0732">Signal</keyword>
<dbReference type="InterPro" id="IPR010621">
    <property type="entry name" value="DUF1214"/>
</dbReference>
<feature type="domain" description="DUF1214" evidence="3">
    <location>
        <begin position="361"/>
        <end position="463"/>
    </location>
</feature>
<keyword evidence="6" id="KW-1185">Reference proteome</keyword>
<dbReference type="Pfam" id="PF06863">
    <property type="entry name" value="DUF1254"/>
    <property type="match status" value="1"/>
</dbReference>
<gene>
    <name evidence="5" type="ORF">MTR64_20625</name>
</gene>
<dbReference type="PANTHER" id="PTHR36509">
    <property type="entry name" value="BLL3101 PROTEIN"/>
    <property type="match status" value="1"/>
</dbReference>
<evidence type="ECO:0000256" key="2">
    <source>
        <dbReference type="SAM" id="SignalP"/>
    </source>
</evidence>
<dbReference type="SUPFAM" id="SSF160935">
    <property type="entry name" value="VPA0735-like"/>
    <property type="match status" value="1"/>
</dbReference>
<reference evidence="5" key="1">
    <citation type="submission" date="2022-03" db="EMBL/GenBank/DDBJ databases">
        <title>Identification of a novel bacterium isolated from mangrove sediments.</title>
        <authorList>
            <person name="Pan X."/>
        </authorList>
    </citation>
    <scope>NUCLEOTIDE SEQUENCE</scope>
    <source>
        <strain evidence="5">B2580</strain>
    </source>
</reference>